<dbReference type="Gene3D" id="3.30.450.20">
    <property type="entry name" value="PAS domain"/>
    <property type="match status" value="1"/>
</dbReference>
<keyword evidence="3" id="KW-0807">Transducer</keyword>
<dbReference type="PROSITE" id="PS50192">
    <property type="entry name" value="T_SNARE"/>
    <property type="match status" value="1"/>
</dbReference>
<dbReference type="RefSeq" id="WP_104508755.1">
    <property type="nucleotide sequence ID" value="NZ_JACIGC010000001.1"/>
</dbReference>
<keyword evidence="6" id="KW-1185">Reference proteome</keyword>
<dbReference type="SUPFAM" id="SSF58104">
    <property type="entry name" value="Methyl-accepting chemotaxis protein (MCP) signaling domain"/>
    <property type="match status" value="1"/>
</dbReference>
<dbReference type="SMART" id="SM00283">
    <property type="entry name" value="MA"/>
    <property type="match status" value="1"/>
</dbReference>
<accession>A0A2S6N458</accession>
<dbReference type="InterPro" id="IPR035965">
    <property type="entry name" value="PAS-like_dom_sf"/>
</dbReference>
<evidence type="ECO:0000256" key="4">
    <source>
        <dbReference type="ARBA" id="ARBA00029447"/>
    </source>
</evidence>
<comment type="subcellular location">
    <subcellularLocation>
        <location evidence="1">Cell inner membrane</location>
        <topology evidence="1">Multi-pass membrane protein</topology>
    </subcellularLocation>
</comment>
<dbReference type="InterPro" id="IPR000727">
    <property type="entry name" value="T_SNARE_dom"/>
</dbReference>
<dbReference type="AlphaFoldDB" id="A0A2S6N458"/>
<dbReference type="PROSITE" id="PS50111">
    <property type="entry name" value="CHEMOTAXIS_TRANSDUC_2"/>
    <property type="match status" value="1"/>
</dbReference>
<dbReference type="PANTHER" id="PTHR32089">
    <property type="entry name" value="METHYL-ACCEPTING CHEMOTAXIS PROTEIN MCPB"/>
    <property type="match status" value="1"/>
</dbReference>
<dbReference type="GO" id="GO:0007165">
    <property type="term" value="P:signal transduction"/>
    <property type="evidence" value="ECO:0007669"/>
    <property type="project" value="UniProtKB-KW"/>
</dbReference>
<evidence type="ECO:0000313" key="5">
    <source>
        <dbReference type="EMBL" id="PPQ29392.1"/>
    </source>
</evidence>
<organism evidence="5 6">
    <name type="scientific">Rhodoblastus sphagnicola</name>
    <dbReference type="NCBI Taxonomy" id="333368"/>
    <lineage>
        <taxon>Bacteria</taxon>
        <taxon>Pseudomonadati</taxon>
        <taxon>Pseudomonadota</taxon>
        <taxon>Alphaproteobacteria</taxon>
        <taxon>Hyphomicrobiales</taxon>
        <taxon>Rhodoblastaceae</taxon>
        <taxon>Rhodoblastus</taxon>
    </lineage>
</organism>
<dbReference type="NCBIfam" id="TIGR00229">
    <property type="entry name" value="sensory_box"/>
    <property type="match status" value="1"/>
</dbReference>
<keyword evidence="2" id="KW-0472">Membrane</keyword>
<evidence type="ECO:0000256" key="1">
    <source>
        <dbReference type="ARBA" id="ARBA00004429"/>
    </source>
</evidence>
<proteinExistence type="inferred from homology"/>
<name>A0A2S6N458_9HYPH</name>
<keyword evidence="2" id="KW-0997">Cell inner membrane</keyword>
<evidence type="ECO:0000256" key="3">
    <source>
        <dbReference type="ARBA" id="ARBA00023224"/>
    </source>
</evidence>
<gene>
    <name evidence="5" type="ORF">CCR94_15455</name>
</gene>
<dbReference type="OrthoDB" id="8438531at2"/>
<evidence type="ECO:0008006" key="7">
    <source>
        <dbReference type="Google" id="ProtNLM"/>
    </source>
</evidence>
<dbReference type="Proteomes" id="UP000239089">
    <property type="component" value="Unassembled WGS sequence"/>
</dbReference>
<dbReference type="CDD" id="cd00130">
    <property type="entry name" value="PAS"/>
    <property type="match status" value="1"/>
</dbReference>
<dbReference type="PANTHER" id="PTHR32089:SF112">
    <property type="entry name" value="LYSOZYME-LIKE PROTEIN-RELATED"/>
    <property type="match status" value="1"/>
</dbReference>
<protein>
    <recommendedName>
        <fullName evidence="7">Chemotaxis protein</fullName>
    </recommendedName>
</protein>
<keyword evidence="2" id="KW-1003">Cell membrane</keyword>
<comment type="caution">
    <text evidence="5">The sequence shown here is derived from an EMBL/GenBank/DDBJ whole genome shotgun (WGS) entry which is preliminary data.</text>
</comment>
<dbReference type="InterPro" id="IPR000014">
    <property type="entry name" value="PAS"/>
</dbReference>
<sequence>MAGLFRKTHDRVAEIERDFFHVSPDAILTMDGERFIACNDAAARIFGLSNTISVKTITPQMISPPAQADGEASQTKCLRMLREASAKGSHRFDWLHQRSNGEVFPAQVTLIRSRVDPNVTYCCIIDLTEREGKRQARENAVASLTDRFDGDISRMLGIVNQVGNSIGDTARKLAAEAERTRDRAAAVSGTTAETADNVRSVAQAADELTASIREIATQVDQSRKFADLATGDANGASAKVRGLAESSARIGEIVNMINAIASQTNLLALNATIEAARAGEAGRGFAVVAIEVKHLASQTAKATEEIGSQINAVQAATHEAVLAMDQINGRIAEMSHIAAVIAAAVEEQSVSTANIAHSVQRASDGAGAVSRTISGVSNSADETLSAAREAAGAISRMDTETGRVSGIVGEFLAAVRKI</sequence>
<dbReference type="SUPFAM" id="SSF55785">
    <property type="entry name" value="PYP-like sensor domain (PAS domain)"/>
    <property type="match status" value="1"/>
</dbReference>
<dbReference type="PRINTS" id="PR00260">
    <property type="entry name" value="CHEMTRNSDUCR"/>
</dbReference>
<dbReference type="Pfam" id="PF13426">
    <property type="entry name" value="PAS_9"/>
    <property type="match status" value="1"/>
</dbReference>
<dbReference type="GO" id="GO:0005886">
    <property type="term" value="C:plasma membrane"/>
    <property type="evidence" value="ECO:0007669"/>
    <property type="project" value="UniProtKB-SubCell"/>
</dbReference>
<evidence type="ECO:0000313" key="6">
    <source>
        <dbReference type="Proteomes" id="UP000239089"/>
    </source>
</evidence>
<dbReference type="EMBL" id="NHSJ01000093">
    <property type="protein sequence ID" value="PPQ29392.1"/>
    <property type="molecule type" value="Genomic_DNA"/>
</dbReference>
<evidence type="ECO:0000256" key="2">
    <source>
        <dbReference type="ARBA" id="ARBA00022519"/>
    </source>
</evidence>
<dbReference type="InterPro" id="IPR004089">
    <property type="entry name" value="MCPsignal_dom"/>
</dbReference>
<dbReference type="InterPro" id="IPR004090">
    <property type="entry name" value="Chemotax_Me-accpt_rcpt"/>
</dbReference>
<reference evidence="5 6" key="1">
    <citation type="journal article" date="2018" name="Arch. Microbiol.">
        <title>New insights into the metabolic potential of the phototrophic purple bacterium Rhodopila globiformis DSM 161(T) from its draft genome sequence and evidence for a vanadium-dependent nitrogenase.</title>
        <authorList>
            <person name="Imhoff J.F."/>
            <person name="Rahn T."/>
            <person name="Kunzel S."/>
            <person name="Neulinger S.C."/>
        </authorList>
    </citation>
    <scope>NUCLEOTIDE SEQUENCE [LARGE SCALE GENOMIC DNA]</scope>
    <source>
        <strain evidence="5 6">DSM 16996</strain>
    </source>
</reference>
<dbReference type="GO" id="GO:0006935">
    <property type="term" value="P:chemotaxis"/>
    <property type="evidence" value="ECO:0007669"/>
    <property type="project" value="InterPro"/>
</dbReference>
<dbReference type="Pfam" id="PF00015">
    <property type="entry name" value="MCPsignal"/>
    <property type="match status" value="1"/>
</dbReference>
<dbReference type="GO" id="GO:0004888">
    <property type="term" value="F:transmembrane signaling receptor activity"/>
    <property type="evidence" value="ECO:0007669"/>
    <property type="project" value="InterPro"/>
</dbReference>
<dbReference type="Gene3D" id="1.10.287.950">
    <property type="entry name" value="Methyl-accepting chemotaxis protein"/>
    <property type="match status" value="1"/>
</dbReference>
<comment type="similarity">
    <text evidence="4">Belongs to the methyl-accepting chemotaxis (MCP) protein family.</text>
</comment>